<feature type="transmembrane region" description="Helical" evidence="8">
    <location>
        <begin position="340"/>
        <end position="360"/>
    </location>
</feature>
<keyword evidence="4" id="KW-0732">Signal</keyword>
<comment type="catalytic activity">
    <reaction evidence="1">
        <text>a phosphate monoester + H2O = an alcohol + phosphate</text>
        <dbReference type="Rhea" id="RHEA:15017"/>
        <dbReference type="ChEBI" id="CHEBI:15377"/>
        <dbReference type="ChEBI" id="CHEBI:30879"/>
        <dbReference type="ChEBI" id="CHEBI:43474"/>
        <dbReference type="ChEBI" id="CHEBI:67140"/>
        <dbReference type="EC" id="3.1.3.2"/>
    </reaction>
</comment>
<keyword evidence="10" id="KW-1185">Reference proteome</keyword>
<dbReference type="Proteomes" id="UP000694392">
    <property type="component" value="Unplaced"/>
</dbReference>
<dbReference type="InterPro" id="IPR029033">
    <property type="entry name" value="His_PPase_superfam"/>
</dbReference>
<evidence type="ECO:0000256" key="1">
    <source>
        <dbReference type="ARBA" id="ARBA00000032"/>
    </source>
</evidence>
<evidence type="ECO:0000256" key="7">
    <source>
        <dbReference type="ARBA" id="ARBA00023180"/>
    </source>
</evidence>
<dbReference type="SUPFAM" id="SSF53254">
    <property type="entry name" value="Phosphoglycerate mutase-like"/>
    <property type="match status" value="1"/>
</dbReference>
<keyword evidence="5" id="KW-0378">Hydrolase</keyword>
<sequence length="387" mass="45183">MVSQFIPLLQGRMPCTSGSLILLIYLRLRFNPLFRHGDRTPFDTFPTDLHGEDDWPQGFGQMTKLGLQQQYELGKYLRNRYKNFLNATYVRKEIYILSTDYDRTIMSAQATLASLFPPTGSQIWNPKILWQPIPVHVVPQSLDQIHFPIRNCPRYLQLQEETKTSKEYNKLLHPHLKIHNYTRPKWASDYLMHKMEKLAALTMRVFFEVYKKEEKSRLQGGVILKAMLEHIQNATRTHKRKMMVYSAHGTTIAGLQIALNIYNGNPPPYASCHFIELYEEPSGQYSIGMYYRNDTSKDPYKLTLPGCTHPYPLKKFVQLVSPIIPDDWEKECGIRGTMKGFYFAVGLLPIFCLVLLYLLYKYGIYRHRNHYEKIVGQKKNDRDGGTN</sequence>
<reference evidence="9" key="2">
    <citation type="submission" date="2025-09" db="UniProtKB">
        <authorList>
            <consortium name="Ensembl"/>
        </authorList>
    </citation>
    <scope>IDENTIFICATION</scope>
</reference>
<dbReference type="PANTHER" id="PTHR11567:SF211">
    <property type="entry name" value="PROSTATIC ACID PHOSPHATASE"/>
    <property type="match status" value="1"/>
</dbReference>
<keyword evidence="6" id="KW-1015">Disulfide bond</keyword>
<dbReference type="CDD" id="cd07061">
    <property type="entry name" value="HP_HAP_like"/>
    <property type="match status" value="1"/>
</dbReference>
<evidence type="ECO:0000256" key="6">
    <source>
        <dbReference type="ARBA" id="ARBA00023157"/>
    </source>
</evidence>
<dbReference type="AlphaFoldDB" id="A0A8D0GF08"/>
<dbReference type="GO" id="GO:0005886">
    <property type="term" value="C:plasma membrane"/>
    <property type="evidence" value="ECO:0007669"/>
    <property type="project" value="TreeGrafter"/>
</dbReference>
<evidence type="ECO:0000313" key="10">
    <source>
        <dbReference type="Proteomes" id="UP000694392"/>
    </source>
</evidence>
<dbReference type="InterPro" id="IPR050645">
    <property type="entry name" value="Histidine_acid_phosphatase"/>
</dbReference>
<keyword evidence="8" id="KW-0472">Membrane</keyword>
<dbReference type="Pfam" id="PF00328">
    <property type="entry name" value="His_Phos_2"/>
    <property type="match status" value="2"/>
</dbReference>
<name>A0A8D0GF08_SPHPU</name>
<dbReference type="EC" id="3.1.3.2" evidence="3"/>
<evidence type="ECO:0000256" key="4">
    <source>
        <dbReference type="ARBA" id="ARBA00022729"/>
    </source>
</evidence>
<dbReference type="Ensembl" id="ENSSPUT00000004306.1">
    <property type="protein sequence ID" value="ENSSPUP00000004053.1"/>
    <property type="gene ID" value="ENSSPUG00000003015.1"/>
</dbReference>
<evidence type="ECO:0000256" key="3">
    <source>
        <dbReference type="ARBA" id="ARBA00012646"/>
    </source>
</evidence>
<keyword evidence="8" id="KW-0812">Transmembrane</keyword>
<dbReference type="PANTHER" id="PTHR11567">
    <property type="entry name" value="ACID PHOSPHATASE-RELATED"/>
    <property type="match status" value="1"/>
</dbReference>
<dbReference type="GO" id="GO:0003993">
    <property type="term" value="F:acid phosphatase activity"/>
    <property type="evidence" value="ECO:0007669"/>
    <property type="project" value="UniProtKB-EC"/>
</dbReference>
<accession>A0A8D0GF08</accession>
<keyword evidence="8" id="KW-1133">Transmembrane helix</keyword>
<evidence type="ECO:0000256" key="8">
    <source>
        <dbReference type="SAM" id="Phobius"/>
    </source>
</evidence>
<protein>
    <recommendedName>
        <fullName evidence="3">acid phosphatase</fullName>
        <ecNumber evidence="3">3.1.3.2</ecNumber>
    </recommendedName>
</protein>
<evidence type="ECO:0000256" key="5">
    <source>
        <dbReference type="ARBA" id="ARBA00022801"/>
    </source>
</evidence>
<dbReference type="Gene3D" id="3.40.50.1240">
    <property type="entry name" value="Phosphoglycerate mutase-like"/>
    <property type="match status" value="2"/>
</dbReference>
<evidence type="ECO:0000313" key="9">
    <source>
        <dbReference type="Ensembl" id="ENSSPUP00000004053.1"/>
    </source>
</evidence>
<reference evidence="9" key="1">
    <citation type="submission" date="2025-08" db="UniProtKB">
        <authorList>
            <consortium name="Ensembl"/>
        </authorList>
    </citation>
    <scope>IDENTIFICATION</scope>
</reference>
<organism evidence="9 10">
    <name type="scientific">Sphenodon punctatus</name>
    <name type="common">Tuatara</name>
    <name type="synonym">Hatteria punctata</name>
    <dbReference type="NCBI Taxonomy" id="8508"/>
    <lineage>
        <taxon>Eukaryota</taxon>
        <taxon>Metazoa</taxon>
        <taxon>Chordata</taxon>
        <taxon>Craniata</taxon>
        <taxon>Vertebrata</taxon>
        <taxon>Euteleostomi</taxon>
        <taxon>Lepidosauria</taxon>
        <taxon>Sphenodontia</taxon>
        <taxon>Sphenodontidae</taxon>
        <taxon>Sphenodon</taxon>
    </lineage>
</organism>
<comment type="similarity">
    <text evidence="2">Belongs to the histidine acid phosphatase family.</text>
</comment>
<dbReference type="GeneTree" id="ENSGT00940000160450"/>
<dbReference type="InterPro" id="IPR000560">
    <property type="entry name" value="His_Pase_clade-2"/>
</dbReference>
<evidence type="ECO:0000256" key="2">
    <source>
        <dbReference type="ARBA" id="ARBA00005375"/>
    </source>
</evidence>
<keyword evidence="7" id="KW-0325">Glycoprotein</keyword>
<proteinExistence type="inferred from homology"/>